<dbReference type="RefSeq" id="XP_013895291.1">
    <property type="nucleotide sequence ID" value="XM_014039837.1"/>
</dbReference>
<dbReference type="InterPro" id="IPR036412">
    <property type="entry name" value="HAD-like_sf"/>
</dbReference>
<evidence type="ECO:0000313" key="6">
    <source>
        <dbReference type="Proteomes" id="UP000054498"/>
    </source>
</evidence>
<dbReference type="GO" id="GO:0008253">
    <property type="term" value="F:5'-nucleotidase activity"/>
    <property type="evidence" value="ECO:0007669"/>
    <property type="project" value="TreeGrafter"/>
</dbReference>
<sequence>MPAPKVVPELEMELEVAAMSMNTQRELQKLRAQRDDLADQIERLEWAIAHGAELLPAAHEPAQDARRAALDALVSQKGQVKARHSATLRAYHEAFHPVWGRLLKTGYQNSRYAHQMDRFACLYTSHVSNLAWYSPCKAYRGRMDIMSHEI</sequence>
<dbReference type="GO" id="GO:0046872">
    <property type="term" value="F:metal ion binding"/>
    <property type="evidence" value="ECO:0007669"/>
    <property type="project" value="UniProtKB-KW"/>
</dbReference>
<evidence type="ECO:0000256" key="1">
    <source>
        <dbReference type="ARBA" id="ARBA00022723"/>
    </source>
</evidence>
<keyword evidence="3" id="KW-0460">Magnesium</keyword>
<reference evidence="5 6" key="1">
    <citation type="journal article" date="2013" name="BMC Genomics">
        <title>Reconstruction of the lipid metabolism for the microalga Monoraphidium neglectum from its genome sequence reveals characteristics suitable for biofuel production.</title>
        <authorList>
            <person name="Bogen C."/>
            <person name="Al-Dilaimi A."/>
            <person name="Albersmeier A."/>
            <person name="Wichmann J."/>
            <person name="Grundmann M."/>
            <person name="Rupp O."/>
            <person name="Lauersen K.J."/>
            <person name="Blifernez-Klassen O."/>
            <person name="Kalinowski J."/>
            <person name="Goesmann A."/>
            <person name="Mussgnug J.H."/>
            <person name="Kruse O."/>
        </authorList>
    </citation>
    <scope>NUCLEOTIDE SEQUENCE [LARGE SCALE GENOMIC DNA]</scope>
    <source>
        <strain evidence="5 6">SAG 48.87</strain>
    </source>
</reference>
<evidence type="ECO:0000256" key="2">
    <source>
        <dbReference type="ARBA" id="ARBA00022801"/>
    </source>
</evidence>
<proteinExistence type="predicted"/>
<organism evidence="5 6">
    <name type="scientific">Monoraphidium neglectum</name>
    <dbReference type="NCBI Taxonomy" id="145388"/>
    <lineage>
        <taxon>Eukaryota</taxon>
        <taxon>Viridiplantae</taxon>
        <taxon>Chlorophyta</taxon>
        <taxon>core chlorophytes</taxon>
        <taxon>Chlorophyceae</taxon>
        <taxon>CS clade</taxon>
        <taxon>Sphaeropleales</taxon>
        <taxon>Selenastraceae</taxon>
        <taxon>Monoraphidium</taxon>
    </lineage>
</organism>
<keyword evidence="6" id="KW-1185">Reference proteome</keyword>
<dbReference type="GeneID" id="25728979"/>
<gene>
    <name evidence="5" type="ORF">MNEG_11691</name>
</gene>
<keyword evidence="2" id="KW-0378">Hydrolase</keyword>
<dbReference type="Pfam" id="PF05761">
    <property type="entry name" value="5_nucleotid"/>
    <property type="match status" value="1"/>
</dbReference>
<dbReference type="PANTHER" id="PTHR12103:SF15">
    <property type="entry name" value="CYTOSOLIC PURINE 5'-NUCLEOTIDASE"/>
    <property type="match status" value="1"/>
</dbReference>
<dbReference type="SUPFAM" id="SSF56784">
    <property type="entry name" value="HAD-like"/>
    <property type="match status" value="1"/>
</dbReference>
<dbReference type="KEGG" id="mng:MNEG_11691"/>
<evidence type="ECO:0000256" key="4">
    <source>
        <dbReference type="SAM" id="Coils"/>
    </source>
</evidence>
<dbReference type="AlphaFoldDB" id="A0A0D2M4Q8"/>
<evidence type="ECO:0000313" key="5">
    <source>
        <dbReference type="EMBL" id="KIY96271.1"/>
    </source>
</evidence>
<keyword evidence="4" id="KW-0175">Coiled coil</keyword>
<dbReference type="InterPro" id="IPR008380">
    <property type="entry name" value="HAD-SF_hydro_IG_5-nucl"/>
</dbReference>
<feature type="coiled-coil region" evidence="4">
    <location>
        <begin position="20"/>
        <end position="47"/>
    </location>
</feature>
<dbReference type="OrthoDB" id="10252832at2759"/>
<keyword evidence="1" id="KW-0479">Metal-binding</keyword>
<name>A0A0D2M4Q8_9CHLO</name>
<accession>A0A0D2M4Q8</accession>
<protein>
    <submittedName>
        <fullName evidence="5">Uncharacterized protein</fullName>
    </submittedName>
</protein>
<dbReference type="STRING" id="145388.A0A0D2M4Q8"/>
<evidence type="ECO:0000256" key="3">
    <source>
        <dbReference type="ARBA" id="ARBA00022842"/>
    </source>
</evidence>
<dbReference type="Proteomes" id="UP000054498">
    <property type="component" value="Unassembled WGS sequence"/>
</dbReference>
<dbReference type="EMBL" id="KK103084">
    <property type="protein sequence ID" value="KIY96271.1"/>
    <property type="molecule type" value="Genomic_DNA"/>
</dbReference>
<dbReference type="PANTHER" id="PTHR12103">
    <property type="entry name" value="5'-NUCLEOTIDASE DOMAIN-CONTAINING"/>
    <property type="match status" value="1"/>
</dbReference>